<dbReference type="AlphaFoldDB" id="A0A1B6NXC1"/>
<name>A0A1B6NXC1_9ZZZZ</name>
<reference evidence="1" key="1">
    <citation type="submission" date="2013-11" db="EMBL/GenBank/DDBJ databases">
        <title>Microbial diversity, functional groups and degradation webs in Northern and Southern Mediterranean and Red Sea marine crude oil polluted sites.</title>
        <authorList>
            <person name="Daffonchio D."/>
            <person name="Mapelli F."/>
            <person name="Ferrer M."/>
            <person name="Richter M."/>
            <person name="Cherif A."/>
            <person name="Malkawi H.I."/>
            <person name="Yakimov M.M."/>
            <person name="Abdel-Fattah Y.R."/>
            <person name="Blaghen M."/>
            <person name="Golyshin P.N."/>
            <person name="Kalogerakis N."/>
            <person name="Boon N."/>
            <person name="Magagnini M."/>
            <person name="Fava F."/>
        </authorList>
    </citation>
    <scope>NUCLEOTIDE SEQUENCE</scope>
</reference>
<gene>
    <name evidence="1" type="ORF">MGSAQ_000493</name>
</gene>
<accession>A0A1B6NXC1</accession>
<protein>
    <submittedName>
        <fullName evidence="1">Uncharacterized protein</fullName>
    </submittedName>
</protein>
<dbReference type="EMBL" id="AYSL01000206">
    <property type="protein sequence ID" value="KTF08011.1"/>
    <property type="molecule type" value="Genomic_DNA"/>
</dbReference>
<sequence length="57" mass="6775">MVLEFAALEFWVDDLLCVRMYFSNATNIKLQWVLVAKIHIIRLIFFGDRQCLKQISN</sequence>
<evidence type="ECO:0000313" key="1">
    <source>
        <dbReference type="EMBL" id="KTF08011.1"/>
    </source>
</evidence>
<organism evidence="1">
    <name type="scientific">marine sediment metagenome</name>
    <dbReference type="NCBI Taxonomy" id="412755"/>
    <lineage>
        <taxon>unclassified sequences</taxon>
        <taxon>metagenomes</taxon>
        <taxon>ecological metagenomes</taxon>
    </lineage>
</organism>
<comment type="caution">
    <text evidence="1">The sequence shown here is derived from an EMBL/GenBank/DDBJ whole genome shotgun (WGS) entry which is preliminary data.</text>
</comment>
<proteinExistence type="predicted"/>